<organism evidence="3 4">
    <name type="scientific">Hypsibius exemplaris</name>
    <name type="common">Freshwater tardigrade</name>
    <dbReference type="NCBI Taxonomy" id="2072580"/>
    <lineage>
        <taxon>Eukaryota</taxon>
        <taxon>Metazoa</taxon>
        <taxon>Ecdysozoa</taxon>
        <taxon>Tardigrada</taxon>
        <taxon>Eutardigrada</taxon>
        <taxon>Parachela</taxon>
        <taxon>Hypsibioidea</taxon>
        <taxon>Hypsibiidae</taxon>
        <taxon>Hypsibius</taxon>
    </lineage>
</organism>
<dbReference type="GO" id="GO:0006364">
    <property type="term" value="P:rRNA processing"/>
    <property type="evidence" value="ECO:0007669"/>
    <property type="project" value="TreeGrafter"/>
</dbReference>
<dbReference type="GO" id="GO:0034456">
    <property type="term" value="C:UTP-C complex"/>
    <property type="evidence" value="ECO:0007669"/>
    <property type="project" value="TreeGrafter"/>
</dbReference>
<evidence type="ECO:0000259" key="2">
    <source>
        <dbReference type="Pfam" id="PF17406"/>
    </source>
</evidence>
<dbReference type="GO" id="GO:0032040">
    <property type="term" value="C:small-subunit processome"/>
    <property type="evidence" value="ECO:0007669"/>
    <property type="project" value="TreeGrafter"/>
</dbReference>
<sequence>MRHRKREEFDGSGKLRSVTHYPLPHAMAVKIEIALEKKQRIDSAHQQVKWQMQDAEVIIQSKRRKRNFRAVRPQPFETPAVPDVAFLRFLSLMATNDWHKTPVIVNFKNDMTHADIAASKADFTEKRKAFSLMSIITHFDAASHWTRSGPLSVILKRPCLLAKVSLNTAETARLSGRTFDSETIFRPPASDDWDCLIYLKPIVSARRHEVLDLPVDIVAAL</sequence>
<dbReference type="PANTHER" id="PTHR17972:SF0">
    <property type="entry name" value="NUCLEOLAR PROTEIN 6"/>
    <property type="match status" value="1"/>
</dbReference>
<dbReference type="InterPro" id="IPR035370">
    <property type="entry name" value="Nrap_D5"/>
</dbReference>
<feature type="domain" description="Nrap protein" evidence="2">
    <location>
        <begin position="71"/>
        <end position="187"/>
    </location>
</feature>
<dbReference type="EMBL" id="MTYJ01000427">
    <property type="protein sequence ID" value="OWA54589.1"/>
    <property type="molecule type" value="Genomic_DNA"/>
</dbReference>
<keyword evidence="4" id="KW-1185">Reference proteome</keyword>
<dbReference type="OrthoDB" id="10251401at2759"/>
<dbReference type="InterPro" id="IPR005554">
    <property type="entry name" value="NOL6/Upt22"/>
</dbReference>
<reference evidence="4" key="1">
    <citation type="submission" date="2017-01" db="EMBL/GenBank/DDBJ databases">
        <title>Comparative genomics of anhydrobiosis in the tardigrade Hypsibius dujardini.</title>
        <authorList>
            <person name="Yoshida Y."/>
            <person name="Koutsovoulos G."/>
            <person name="Laetsch D."/>
            <person name="Stevens L."/>
            <person name="Kumar S."/>
            <person name="Horikawa D."/>
            <person name="Ishino K."/>
            <person name="Komine S."/>
            <person name="Tomita M."/>
            <person name="Blaxter M."/>
            <person name="Arakawa K."/>
        </authorList>
    </citation>
    <scope>NUCLEOTIDE SEQUENCE [LARGE SCALE GENOMIC DNA]</scope>
    <source>
        <strain evidence="4">Z151</strain>
    </source>
</reference>
<dbReference type="Proteomes" id="UP000192578">
    <property type="component" value="Unassembled WGS sequence"/>
</dbReference>
<keyword evidence="1" id="KW-0694">RNA-binding</keyword>
<dbReference type="PANTHER" id="PTHR17972">
    <property type="entry name" value="NUCLEOLAR RNA-ASSOCIATED PROTEIN"/>
    <property type="match status" value="1"/>
</dbReference>
<accession>A0A9X6RNI2</accession>
<evidence type="ECO:0000313" key="4">
    <source>
        <dbReference type="Proteomes" id="UP000192578"/>
    </source>
</evidence>
<comment type="subcellular location">
    <subcellularLocation>
        <location evidence="1">Nucleus</location>
        <location evidence="1">Nucleolus</location>
    </subcellularLocation>
</comment>
<protein>
    <recommendedName>
        <fullName evidence="1">Nucleolar protein 6</fullName>
    </recommendedName>
</protein>
<dbReference type="GO" id="GO:0032545">
    <property type="term" value="C:CURI complex"/>
    <property type="evidence" value="ECO:0007669"/>
    <property type="project" value="TreeGrafter"/>
</dbReference>
<keyword evidence="1" id="KW-0539">Nucleus</keyword>
<dbReference type="Pfam" id="PF17406">
    <property type="entry name" value="Nrap_D5"/>
    <property type="match status" value="1"/>
</dbReference>
<name>A0A9X6RNI2_HYPEX</name>
<comment type="caution">
    <text evidence="3">The sequence shown here is derived from an EMBL/GenBank/DDBJ whole genome shotgun (WGS) entry which is preliminary data.</text>
</comment>
<evidence type="ECO:0000313" key="3">
    <source>
        <dbReference type="EMBL" id="OWA54589.1"/>
    </source>
</evidence>
<dbReference type="GO" id="GO:0003723">
    <property type="term" value="F:RNA binding"/>
    <property type="evidence" value="ECO:0007669"/>
    <property type="project" value="UniProtKB-KW"/>
</dbReference>
<evidence type="ECO:0000256" key="1">
    <source>
        <dbReference type="RuleBase" id="RU364032"/>
    </source>
</evidence>
<dbReference type="GO" id="GO:0006409">
    <property type="term" value="P:tRNA export from nucleus"/>
    <property type="evidence" value="ECO:0007669"/>
    <property type="project" value="TreeGrafter"/>
</dbReference>
<dbReference type="AlphaFoldDB" id="A0A9X6RNI2"/>
<comment type="similarity">
    <text evidence="1">Belongs to the NRAP family.</text>
</comment>
<proteinExistence type="inferred from homology"/>
<gene>
    <name evidence="3" type="ORF">BV898_18989</name>
</gene>